<comment type="caution">
    <text evidence="3">The sequence shown here is derived from an EMBL/GenBank/DDBJ whole genome shotgun (WGS) entry which is preliminary data.</text>
</comment>
<gene>
    <name evidence="3" type="ORF">CARN7_0541</name>
</gene>
<dbReference type="Gene3D" id="3.30.479.30">
    <property type="entry name" value="Band 7 domain"/>
    <property type="match status" value="1"/>
</dbReference>
<dbReference type="PRINTS" id="PR00721">
    <property type="entry name" value="STOMATIN"/>
</dbReference>
<dbReference type="InterPro" id="IPR036013">
    <property type="entry name" value="Band_7/SPFH_dom_sf"/>
</dbReference>
<dbReference type="SUPFAM" id="SSF117892">
    <property type="entry name" value="Band 7/SPFH domain"/>
    <property type="match status" value="1"/>
</dbReference>
<dbReference type="FunFam" id="3.30.479.30:FF:000004">
    <property type="entry name" value="Putative membrane protease family, stomatin"/>
    <property type="match status" value="1"/>
</dbReference>
<proteinExistence type="inferred from homology"/>
<dbReference type="SMART" id="SM00244">
    <property type="entry name" value="PHB"/>
    <property type="match status" value="1"/>
</dbReference>
<dbReference type="InterPro" id="IPR001107">
    <property type="entry name" value="Band_7"/>
</dbReference>
<reference evidence="3" key="1">
    <citation type="submission" date="2009-10" db="EMBL/GenBank/DDBJ databases">
        <title>Diversity of trophic interactions inside an arsenic-rich microbial ecosystem.</title>
        <authorList>
            <person name="Bertin P.N."/>
            <person name="Heinrich-Salmeron A."/>
            <person name="Pelletier E."/>
            <person name="Goulhen-Chollet F."/>
            <person name="Arsene-Ploetze F."/>
            <person name="Gallien S."/>
            <person name="Calteau A."/>
            <person name="Vallenet D."/>
            <person name="Casiot C."/>
            <person name="Chane-Woon-Ming B."/>
            <person name="Giloteaux L."/>
            <person name="Barakat M."/>
            <person name="Bonnefoy V."/>
            <person name="Bruneel O."/>
            <person name="Chandler M."/>
            <person name="Cleiss J."/>
            <person name="Duran R."/>
            <person name="Elbaz-Poulichet F."/>
            <person name="Fonknechten N."/>
            <person name="Lauga B."/>
            <person name="Mornico D."/>
            <person name="Ortet P."/>
            <person name="Schaeffer C."/>
            <person name="Siguier P."/>
            <person name="Alexander Thil Smith A."/>
            <person name="Van Dorsselaer A."/>
            <person name="Weissenbach J."/>
            <person name="Medigue C."/>
            <person name="Le Paslier D."/>
        </authorList>
    </citation>
    <scope>NUCLEOTIDE SEQUENCE</scope>
</reference>
<organism evidence="3">
    <name type="scientific">mine drainage metagenome</name>
    <dbReference type="NCBI Taxonomy" id="410659"/>
    <lineage>
        <taxon>unclassified sequences</taxon>
        <taxon>metagenomes</taxon>
        <taxon>ecological metagenomes</taxon>
    </lineage>
</organism>
<evidence type="ECO:0000259" key="2">
    <source>
        <dbReference type="SMART" id="SM00244"/>
    </source>
</evidence>
<dbReference type="PANTHER" id="PTHR10264:SF19">
    <property type="entry name" value="AT06885P-RELATED"/>
    <property type="match status" value="1"/>
</dbReference>
<dbReference type="Pfam" id="PF01145">
    <property type="entry name" value="Band_7"/>
    <property type="match status" value="1"/>
</dbReference>
<dbReference type="GO" id="GO:0005886">
    <property type="term" value="C:plasma membrane"/>
    <property type="evidence" value="ECO:0007669"/>
    <property type="project" value="InterPro"/>
</dbReference>
<dbReference type="EMBL" id="CABR01000052">
    <property type="protein sequence ID" value="CBI09797.1"/>
    <property type="molecule type" value="Genomic_DNA"/>
</dbReference>
<dbReference type="PANTHER" id="PTHR10264">
    <property type="entry name" value="BAND 7 PROTEIN-RELATED"/>
    <property type="match status" value="1"/>
</dbReference>
<dbReference type="InterPro" id="IPR001972">
    <property type="entry name" value="Stomatin_HflK_fam"/>
</dbReference>
<name>E6QRC5_9ZZZZ</name>
<sequence length="147" mass="16750">MSFLPSIFLAFMVLVFLFASSLKIIYEYQRAVVFQFGRFLKVKGPGLIIVWPVIQNMARLDLRTQVHEVPPQDVISRDNVSVQVDAVLYFHIVDPEKAFIQVVDYFSATSKLAQTTLRSVLGKHELDEMLSERDKINADIQSILGSM</sequence>
<accession>E6QRC5</accession>
<protein>
    <submittedName>
        <fullName evidence="3">Stomatin like protein</fullName>
    </submittedName>
</protein>
<comment type="similarity">
    <text evidence="1">Belongs to the band 7/mec-2 family.</text>
</comment>
<dbReference type="AlphaFoldDB" id="E6QRC5"/>
<dbReference type="InterPro" id="IPR043202">
    <property type="entry name" value="Band-7_stomatin-like"/>
</dbReference>
<dbReference type="GO" id="GO:0098552">
    <property type="term" value="C:side of membrane"/>
    <property type="evidence" value="ECO:0007669"/>
    <property type="project" value="UniProtKB-ARBA"/>
</dbReference>
<evidence type="ECO:0000313" key="3">
    <source>
        <dbReference type="EMBL" id="CBI09797.1"/>
    </source>
</evidence>
<evidence type="ECO:0000256" key="1">
    <source>
        <dbReference type="ARBA" id="ARBA00008164"/>
    </source>
</evidence>
<feature type="domain" description="Band 7" evidence="2">
    <location>
        <begin position="20"/>
        <end position="147"/>
    </location>
</feature>